<dbReference type="EMBL" id="CM041549">
    <property type="protein sequence ID" value="KAI3356748.1"/>
    <property type="molecule type" value="Genomic_DNA"/>
</dbReference>
<sequence>MALMRGFKDQLAPHEMPDEFEDLVDLAVRIGNCLQEREAERRRAGRRSSEPQGACGPSGSFVTRQDLQLPPQPRIKRHLQPRKN</sequence>
<keyword evidence="2" id="KW-1185">Reference proteome</keyword>
<evidence type="ECO:0000313" key="2">
    <source>
        <dbReference type="Proteomes" id="UP000831701"/>
    </source>
</evidence>
<name>A0ACB8VMD2_9TELE</name>
<protein>
    <submittedName>
        <fullName evidence="1">Uncharacterized protein</fullName>
    </submittedName>
</protein>
<comment type="caution">
    <text evidence="1">The sequence shown here is derived from an EMBL/GenBank/DDBJ whole genome shotgun (WGS) entry which is preliminary data.</text>
</comment>
<proteinExistence type="predicted"/>
<organism evidence="1 2">
    <name type="scientific">Scortum barcoo</name>
    <name type="common">barcoo grunter</name>
    <dbReference type="NCBI Taxonomy" id="214431"/>
    <lineage>
        <taxon>Eukaryota</taxon>
        <taxon>Metazoa</taxon>
        <taxon>Chordata</taxon>
        <taxon>Craniata</taxon>
        <taxon>Vertebrata</taxon>
        <taxon>Euteleostomi</taxon>
        <taxon>Actinopterygii</taxon>
        <taxon>Neopterygii</taxon>
        <taxon>Teleostei</taxon>
        <taxon>Neoteleostei</taxon>
        <taxon>Acanthomorphata</taxon>
        <taxon>Eupercaria</taxon>
        <taxon>Centrarchiformes</taxon>
        <taxon>Terapontoidei</taxon>
        <taxon>Terapontidae</taxon>
        <taxon>Scortum</taxon>
    </lineage>
</organism>
<gene>
    <name evidence="1" type="ORF">L3Q82_003422</name>
</gene>
<accession>A0ACB8VMD2</accession>
<evidence type="ECO:0000313" key="1">
    <source>
        <dbReference type="EMBL" id="KAI3356748.1"/>
    </source>
</evidence>
<reference evidence="1" key="1">
    <citation type="submission" date="2022-04" db="EMBL/GenBank/DDBJ databases">
        <title>Jade perch genome.</title>
        <authorList>
            <person name="Chao B."/>
        </authorList>
    </citation>
    <scope>NUCLEOTIDE SEQUENCE</scope>
    <source>
        <strain evidence="1">CB-2022</strain>
    </source>
</reference>
<dbReference type="Proteomes" id="UP000831701">
    <property type="component" value="Chromosome 19"/>
</dbReference>